<dbReference type="AlphaFoldDB" id="A0A327KUV4"/>
<dbReference type="PIRSF" id="PIRSF017082">
    <property type="entry name" value="YflP"/>
    <property type="match status" value="1"/>
</dbReference>
<protein>
    <recommendedName>
        <fullName evidence="5">ABC transporter substrate-binding protein</fullName>
    </recommendedName>
</protein>
<evidence type="ECO:0000313" key="3">
    <source>
        <dbReference type="EMBL" id="RAI41856.1"/>
    </source>
</evidence>
<evidence type="ECO:0000256" key="1">
    <source>
        <dbReference type="ARBA" id="ARBA00006987"/>
    </source>
</evidence>
<keyword evidence="2" id="KW-0732">Signal</keyword>
<keyword evidence="4" id="KW-1185">Reference proteome</keyword>
<dbReference type="OrthoDB" id="8196049at2"/>
<dbReference type="InterPro" id="IPR005064">
    <property type="entry name" value="BUG"/>
</dbReference>
<organism evidence="3 4">
    <name type="scientific">Rhodoplanes elegans</name>
    <dbReference type="NCBI Taxonomy" id="29408"/>
    <lineage>
        <taxon>Bacteria</taxon>
        <taxon>Pseudomonadati</taxon>
        <taxon>Pseudomonadota</taxon>
        <taxon>Alphaproteobacteria</taxon>
        <taxon>Hyphomicrobiales</taxon>
        <taxon>Nitrobacteraceae</taxon>
        <taxon>Rhodoplanes</taxon>
    </lineage>
</organism>
<dbReference type="PANTHER" id="PTHR42928:SF5">
    <property type="entry name" value="BLR1237 PROTEIN"/>
    <property type="match status" value="1"/>
</dbReference>
<dbReference type="CDD" id="cd13578">
    <property type="entry name" value="PBP2_Bug27"/>
    <property type="match status" value="1"/>
</dbReference>
<proteinExistence type="inferred from homology"/>
<dbReference type="RefSeq" id="WP_111355328.1">
    <property type="nucleotide sequence ID" value="NZ_NHSK01000165.1"/>
</dbReference>
<evidence type="ECO:0008006" key="5">
    <source>
        <dbReference type="Google" id="ProtNLM"/>
    </source>
</evidence>
<dbReference type="InterPro" id="IPR042100">
    <property type="entry name" value="Bug_dom1"/>
</dbReference>
<feature type="chain" id="PRO_5016324118" description="ABC transporter substrate-binding protein" evidence="2">
    <location>
        <begin position="31"/>
        <end position="332"/>
    </location>
</feature>
<feature type="signal peptide" evidence="2">
    <location>
        <begin position="1"/>
        <end position="30"/>
    </location>
</feature>
<accession>A0A327KUV4</accession>
<sequence>MLRKTLAACAVALSALAGVTFDGAVPSAQAQPQAYPNRNITMVVPYPAGGSVDGVARVLAQKLQEALGVSVIVENRAGGAGGLIGANTVAKAQPDGYTLLLQASIHVVSPFLFKNVPYDVVKDFTPITLVAAGPLIVSTAPNVPATNLKEFFDLVRKDPSKYTFATSSFGSAGHLAVELLKREAGVDALVIAYKGAGPMLTDLMSGQIQLIADPALSSVPLAQSGKIKALAVTSLKRTASAPEIPTVAESGMKPLDFVSWYGLWGPKGLPPEITAKLQEVSVKVLAQEDAKKRFATLGFDPIGSTSEEFAKYIGDEMARAEKIIKDSNIKTE</sequence>
<dbReference type="Gene3D" id="3.40.190.10">
    <property type="entry name" value="Periplasmic binding protein-like II"/>
    <property type="match status" value="1"/>
</dbReference>
<comment type="caution">
    <text evidence="3">The sequence shown here is derived from an EMBL/GenBank/DDBJ whole genome shotgun (WGS) entry which is preliminary data.</text>
</comment>
<dbReference type="SUPFAM" id="SSF53850">
    <property type="entry name" value="Periplasmic binding protein-like II"/>
    <property type="match status" value="1"/>
</dbReference>
<dbReference type="EMBL" id="NPEU01000008">
    <property type="protein sequence ID" value="RAI41856.1"/>
    <property type="molecule type" value="Genomic_DNA"/>
</dbReference>
<dbReference type="Gene3D" id="3.40.190.150">
    <property type="entry name" value="Bordetella uptake gene, domain 1"/>
    <property type="match status" value="1"/>
</dbReference>
<name>A0A327KUV4_9BRAD</name>
<dbReference type="Proteomes" id="UP000248863">
    <property type="component" value="Unassembled WGS sequence"/>
</dbReference>
<dbReference type="Pfam" id="PF03401">
    <property type="entry name" value="TctC"/>
    <property type="match status" value="1"/>
</dbReference>
<reference evidence="3 4" key="1">
    <citation type="submission" date="2017-07" db="EMBL/GenBank/DDBJ databases">
        <title>Draft Genome Sequences of Select Purple Nonsulfur Bacteria.</title>
        <authorList>
            <person name="Lasarre B."/>
            <person name="Mckinlay J.B."/>
        </authorList>
    </citation>
    <scope>NUCLEOTIDE SEQUENCE [LARGE SCALE GENOMIC DNA]</scope>
    <source>
        <strain evidence="3 4">DSM 11907</strain>
    </source>
</reference>
<evidence type="ECO:0000256" key="2">
    <source>
        <dbReference type="SAM" id="SignalP"/>
    </source>
</evidence>
<evidence type="ECO:0000313" key="4">
    <source>
        <dbReference type="Proteomes" id="UP000248863"/>
    </source>
</evidence>
<dbReference type="PANTHER" id="PTHR42928">
    <property type="entry name" value="TRICARBOXYLATE-BINDING PROTEIN"/>
    <property type="match status" value="1"/>
</dbReference>
<gene>
    <name evidence="3" type="ORF">CH338_01795</name>
</gene>
<comment type="similarity">
    <text evidence="1">Belongs to the UPF0065 (bug) family.</text>
</comment>